<dbReference type="RefSeq" id="WP_013564532.1">
    <property type="nucleotide sequence ID" value="NC_014962.1"/>
</dbReference>
<evidence type="ECO:0000256" key="2">
    <source>
        <dbReference type="ARBA" id="ARBA00022741"/>
    </source>
</evidence>
<dbReference type="eggNOG" id="COG0515">
    <property type="taxonomic scope" value="Bacteria"/>
</dbReference>
<dbReference type="CDD" id="cd14014">
    <property type="entry name" value="STKc_PknB_like"/>
    <property type="match status" value="1"/>
</dbReference>
<dbReference type="InterPro" id="IPR000719">
    <property type="entry name" value="Prot_kinase_dom"/>
</dbReference>
<dbReference type="InParanoid" id="E8R0B7"/>
<protein>
    <submittedName>
        <fullName evidence="7">Serine/threonine protein kinase</fullName>
    </submittedName>
</protein>
<keyword evidence="3 7" id="KW-0418">Kinase</keyword>
<dbReference type="GO" id="GO:0005524">
    <property type="term" value="F:ATP binding"/>
    <property type="evidence" value="ECO:0007669"/>
    <property type="project" value="UniProtKB-KW"/>
</dbReference>
<dbReference type="AlphaFoldDB" id="E8R0B7"/>
<dbReference type="Gene3D" id="3.30.200.20">
    <property type="entry name" value="Phosphorylase Kinase, domain 1"/>
    <property type="match status" value="1"/>
</dbReference>
<dbReference type="PROSITE" id="PS50011">
    <property type="entry name" value="PROTEIN_KINASE_DOM"/>
    <property type="match status" value="1"/>
</dbReference>
<gene>
    <name evidence="7" type="ordered locus">Isop_1660</name>
</gene>
<keyword evidence="2" id="KW-0547">Nucleotide-binding</keyword>
<dbReference type="InterPro" id="IPR011990">
    <property type="entry name" value="TPR-like_helical_dom_sf"/>
</dbReference>
<feature type="region of interest" description="Disordered" evidence="5">
    <location>
        <begin position="270"/>
        <end position="305"/>
    </location>
</feature>
<dbReference type="SMART" id="SM00220">
    <property type="entry name" value="S_TKc"/>
    <property type="match status" value="1"/>
</dbReference>
<feature type="domain" description="Protein kinase" evidence="6">
    <location>
        <begin position="454"/>
        <end position="776"/>
    </location>
</feature>
<sequence>MTIRDRNHQLLMGCLAHRLGFLDRRALERELVAWTADPSESLCQRLVRTGRIDETITPLLDRLLTHLLEQHSHDLGECFAALELPSGLQRDLERLVSNPTLTPTAYPPSSPATLELTLEPSRDSDDSCANLVLEEDCVEDSILERLLVDEPTAAFRVVAASLEQALTKRPEDARVRLNLARGMATAAWILNLLDRPEEALTELRQALGHYRYLANRHPQSPLPYEGMFWCHRLMERIARRLERPEDARLARRSALQCQAQALDRFLARHRQTRDRDAERIGPSSQSPPSSSPDVPPGGHPTELGSSWETLLTLNEQGATVVAPPCVETQGELARLQAELELVDDHQTLSHLVSDQPTTSHVPFDQSGLDPESRDAPKSLASKSNPLDTTASPKSESLTGESTLRPAIKPTIVIRSRPRRAAAPGASSNVPSEVSDASSPGQEDASHDWPHGWRYQVLGIISSGGAGRILKAEDRDLGRQVAIKEMQPHLAGDSLARARFQMEAEITAGLDHAGVVPVFDRGHTRDGRPFYVMRLLAGETFRAVVDRLHQTEFNSHDRRFRRLLNHLVSACQTVHYAHTRGVMHRDLKPENLMVCAPNELIVIDWGLAKLLGPLQPMAHADRDPAGSRLEVSPNLLVPADASQVESDSWSRTLDPRPIRPASIASIGNTVFDRAVGTPQYMSPEQAQGRIDLLGPASDVFSLGATLWYLLTGGPLYDFQDLDLMLDQAARGGPPSRHPDPRRIDPALTAIALQALDPAIDARPRSAKALAEALEDWLWSTGRAPAHGVAAPSSGGHRSFKPRTAGRRRG</sequence>
<evidence type="ECO:0000256" key="1">
    <source>
        <dbReference type="ARBA" id="ARBA00022679"/>
    </source>
</evidence>
<evidence type="ECO:0000256" key="5">
    <source>
        <dbReference type="SAM" id="MobiDB-lite"/>
    </source>
</evidence>
<organism evidence="7 8">
    <name type="scientific">Isosphaera pallida (strain ATCC 43644 / DSM 9630 / IS1B)</name>
    <dbReference type="NCBI Taxonomy" id="575540"/>
    <lineage>
        <taxon>Bacteria</taxon>
        <taxon>Pseudomonadati</taxon>
        <taxon>Planctomycetota</taxon>
        <taxon>Planctomycetia</taxon>
        <taxon>Isosphaerales</taxon>
        <taxon>Isosphaeraceae</taxon>
        <taxon>Isosphaera</taxon>
    </lineage>
</organism>
<evidence type="ECO:0000313" key="8">
    <source>
        <dbReference type="Proteomes" id="UP000008631"/>
    </source>
</evidence>
<feature type="compositionally biased region" description="Basic residues" evidence="5">
    <location>
        <begin position="796"/>
        <end position="808"/>
    </location>
</feature>
<feature type="compositionally biased region" description="Pro residues" evidence="5">
    <location>
        <begin position="289"/>
        <end position="298"/>
    </location>
</feature>
<dbReference type="Pfam" id="PF00069">
    <property type="entry name" value="Pkinase"/>
    <property type="match status" value="1"/>
</dbReference>
<evidence type="ECO:0000259" key="6">
    <source>
        <dbReference type="PROSITE" id="PS50011"/>
    </source>
</evidence>
<dbReference type="PANTHER" id="PTHR43289">
    <property type="entry name" value="MITOGEN-ACTIVATED PROTEIN KINASE KINASE KINASE 20-RELATED"/>
    <property type="match status" value="1"/>
</dbReference>
<accession>E8R0B7</accession>
<keyword evidence="8" id="KW-1185">Reference proteome</keyword>
<evidence type="ECO:0000313" key="7">
    <source>
        <dbReference type="EMBL" id="ADV62244.1"/>
    </source>
</evidence>
<keyword evidence="1" id="KW-0808">Transferase</keyword>
<feature type="compositionally biased region" description="Polar residues" evidence="5">
    <location>
        <begin position="428"/>
        <end position="440"/>
    </location>
</feature>
<dbReference type="STRING" id="575540.Isop_1660"/>
<dbReference type="PROSITE" id="PS00108">
    <property type="entry name" value="PROTEIN_KINASE_ST"/>
    <property type="match status" value="1"/>
</dbReference>
<dbReference type="HOGENOM" id="CLU_348770_0_0_0"/>
<name>E8R0B7_ISOPI</name>
<evidence type="ECO:0000256" key="3">
    <source>
        <dbReference type="ARBA" id="ARBA00022777"/>
    </source>
</evidence>
<feature type="region of interest" description="Disordered" evidence="5">
    <location>
        <begin position="783"/>
        <end position="808"/>
    </location>
</feature>
<dbReference type="Gene3D" id="1.10.510.10">
    <property type="entry name" value="Transferase(Phosphotransferase) domain 1"/>
    <property type="match status" value="1"/>
</dbReference>
<dbReference type="OrthoDB" id="6111975at2"/>
<dbReference type="Gene3D" id="1.25.40.10">
    <property type="entry name" value="Tetratricopeptide repeat domain"/>
    <property type="match status" value="1"/>
</dbReference>
<dbReference type="EMBL" id="CP002353">
    <property type="protein sequence ID" value="ADV62244.1"/>
    <property type="molecule type" value="Genomic_DNA"/>
</dbReference>
<dbReference type="GO" id="GO:0004674">
    <property type="term" value="F:protein serine/threonine kinase activity"/>
    <property type="evidence" value="ECO:0007669"/>
    <property type="project" value="UniProtKB-KW"/>
</dbReference>
<dbReference type="InterPro" id="IPR011009">
    <property type="entry name" value="Kinase-like_dom_sf"/>
</dbReference>
<dbReference type="SUPFAM" id="SSF56112">
    <property type="entry name" value="Protein kinase-like (PK-like)"/>
    <property type="match status" value="1"/>
</dbReference>
<reference evidence="7 8" key="2">
    <citation type="journal article" date="2011" name="Stand. Genomic Sci.">
        <title>Complete genome sequence of Isosphaera pallida type strain (IS1B).</title>
        <authorList>
            <consortium name="US DOE Joint Genome Institute (JGI-PGF)"/>
            <person name="Goker M."/>
            <person name="Cleland D."/>
            <person name="Saunders E."/>
            <person name="Lapidus A."/>
            <person name="Nolan M."/>
            <person name="Lucas S."/>
            <person name="Hammon N."/>
            <person name="Deshpande S."/>
            <person name="Cheng J.F."/>
            <person name="Tapia R."/>
            <person name="Han C."/>
            <person name="Goodwin L."/>
            <person name="Pitluck S."/>
            <person name="Liolios K."/>
            <person name="Pagani I."/>
            <person name="Ivanova N."/>
            <person name="Mavromatis K."/>
            <person name="Pati A."/>
            <person name="Chen A."/>
            <person name="Palaniappan K."/>
            <person name="Land M."/>
            <person name="Hauser L."/>
            <person name="Chang Y.J."/>
            <person name="Jeffries C.D."/>
            <person name="Detter J.C."/>
            <person name="Beck B."/>
            <person name="Woyke T."/>
            <person name="Bristow J."/>
            <person name="Eisen J.A."/>
            <person name="Markowitz V."/>
            <person name="Hugenholtz P."/>
            <person name="Kyrpides N.C."/>
            <person name="Klenk H.P."/>
        </authorList>
    </citation>
    <scope>NUCLEOTIDE SEQUENCE [LARGE SCALE GENOMIC DNA]</scope>
    <source>
        <strain evidence="8">ATCC 43644 / DSM 9630 / IS1B</strain>
    </source>
</reference>
<dbReference type="Proteomes" id="UP000008631">
    <property type="component" value="Chromosome"/>
</dbReference>
<proteinExistence type="predicted"/>
<keyword evidence="4" id="KW-0067">ATP-binding</keyword>
<dbReference type="KEGG" id="ipa:Isop_1660"/>
<keyword evidence="7" id="KW-0723">Serine/threonine-protein kinase</keyword>
<feature type="region of interest" description="Disordered" evidence="5">
    <location>
        <begin position="351"/>
        <end position="448"/>
    </location>
</feature>
<reference key="1">
    <citation type="submission" date="2010-11" db="EMBL/GenBank/DDBJ databases">
        <title>The complete sequence of chromosome of Isophaera pallida ATCC 43644.</title>
        <authorList>
            <consortium name="US DOE Joint Genome Institute (JGI-PGF)"/>
            <person name="Lucas S."/>
            <person name="Copeland A."/>
            <person name="Lapidus A."/>
            <person name="Bruce D."/>
            <person name="Goodwin L."/>
            <person name="Pitluck S."/>
            <person name="Kyrpides N."/>
            <person name="Mavromatis K."/>
            <person name="Pagani I."/>
            <person name="Ivanova N."/>
            <person name="Saunders E."/>
            <person name="Brettin T."/>
            <person name="Detter J.C."/>
            <person name="Han C."/>
            <person name="Tapia R."/>
            <person name="Land M."/>
            <person name="Hauser L."/>
            <person name="Markowitz V."/>
            <person name="Cheng J.-F."/>
            <person name="Hugenholtz P."/>
            <person name="Woyke T."/>
            <person name="Wu D."/>
            <person name="Eisen J.A."/>
        </authorList>
    </citation>
    <scope>NUCLEOTIDE SEQUENCE</scope>
    <source>
        <strain>ATCC 43644</strain>
    </source>
</reference>
<dbReference type="PANTHER" id="PTHR43289:SF6">
    <property type="entry name" value="SERINE_THREONINE-PROTEIN KINASE NEKL-3"/>
    <property type="match status" value="1"/>
</dbReference>
<feature type="compositionally biased region" description="Polar residues" evidence="5">
    <location>
        <begin position="351"/>
        <end position="360"/>
    </location>
</feature>
<evidence type="ECO:0000256" key="4">
    <source>
        <dbReference type="ARBA" id="ARBA00022840"/>
    </source>
</evidence>
<dbReference type="InterPro" id="IPR008271">
    <property type="entry name" value="Ser/Thr_kinase_AS"/>
</dbReference>
<feature type="compositionally biased region" description="Polar residues" evidence="5">
    <location>
        <begin position="380"/>
        <end position="401"/>
    </location>
</feature>